<evidence type="ECO:0000256" key="11">
    <source>
        <dbReference type="ARBA" id="ARBA00023305"/>
    </source>
</evidence>
<keyword evidence="10 14" id="KW-0539">Nucleus</keyword>
<dbReference type="GO" id="GO:0000981">
    <property type="term" value="F:DNA-binding transcription factor activity, RNA polymerase II-specific"/>
    <property type="evidence" value="ECO:0007669"/>
    <property type="project" value="InterPro"/>
</dbReference>
<dbReference type="PROSITE" id="PS00027">
    <property type="entry name" value="HOMEOBOX_1"/>
    <property type="match status" value="1"/>
</dbReference>
<dbReference type="PANTHER" id="PTHR46892:SF3">
    <property type="entry name" value="VISUAL SYSTEM HOMEOBOX 2"/>
    <property type="match status" value="1"/>
</dbReference>
<dbReference type="InterPro" id="IPR009057">
    <property type="entry name" value="Homeodomain-like_sf"/>
</dbReference>
<gene>
    <name evidence="20" type="ORF">SNE40_010434</name>
</gene>
<feature type="compositionally biased region" description="Polar residues" evidence="16">
    <location>
        <begin position="296"/>
        <end position="305"/>
    </location>
</feature>
<dbReference type="CDD" id="cd00086">
    <property type="entry name" value="homeodomain"/>
    <property type="match status" value="1"/>
</dbReference>
<dbReference type="InterPro" id="IPR023339">
    <property type="entry name" value="CVC"/>
</dbReference>
<dbReference type="Gene3D" id="1.10.10.60">
    <property type="entry name" value="Homeodomain-like"/>
    <property type="match status" value="1"/>
</dbReference>
<name>A0AAN8JV63_PATCE</name>
<evidence type="ECO:0000256" key="1">
    <source>
        <dbReference type="ARBA" id="ARBA00004123"/>
    </source>
</evidence>
<keyword evidence="11" id="KW-0844">Vision</keyword>
<evidence type="ECO:0000256" key="2">
    <source>
        <dbReference type="ARBA" id="ARBA00005733"/>
    </source>
</evidence>
<evidence type="ECO:0000313" key="21">
    <source>
        <dbReference type="Proteomes" id="UP001347796"/>
    </source>
</evidence>
<evidence type="ECO:0000256" key="15">
    <source>
        <dbReference type="RuleBase" id="RU000682"/>
    </source>
</evidence>
<evidence type="ECO:0000259" key="18">
    <source>
        <dbReference type="PROSITE" id="PS50803"/>
    </source>
</evidence>
<proteinExistence type="inferred from homology"/>
<dbReference type="PROSITE" id="PS50071">
    <property type="entry name" value="HOMEOBOX_2"/>
    <property type="match status" value="1"/>
</dbReference>
<dbReference type="InterPro" id="IPR052294">
    <property type="entry name" value="VSX_homeobox_regulators"/>
</dbReference>
<keyword evidence="9" id="KW-0804">Transcription</keyword>
<evidence type="ECO:0000256" key="16">
    <source>
        <dbReference type="SAM" id="MobiDB-lite"/>
    </source>
</evidence>
<evidence type="ECO:0000259" key="17">
    <source>
        <dbReference type="PROSITE" id="PS50071"/>
    </source>
</evidence>
<dbReference type="SMART" id="SM00389">
    <property type="entry name" value="HOX"/>
    <property type="match status" value="1"/>
</dbReference>
<organism evidence="20 21">
    <name type="scientific">Patella caerulea</name>
    <name type="common">Rayed Mediterranean limpet</name>
    <dbReference type="NCBI Taxonomy" id="87958"/>
    <lineage>
        <taxon>Eukaryota</taxon>
        <taxon>Metazoa</taxon>
        <taxon>Spiralia</taxon>
        <taxon>Lophotrochozoa</taxon>
        <taxon>Mollusca</taxon>
        <taxon>Gastropoda</taxon>
        <taxon>Patellogastropoda</taxon>
        <taxon>Patelloidea</taxon>
        <taxon>Patellidae</taxon>
        <taxon>Patella</taxon>
    </lineage>
</organism>
<evidence type="ECO:0000256" key="4">
    <source>
        <dbReference type="ARBA" id="ARBA00022473"/>
    </source>
</evidence>
<evidence type="ECO:0000259" key="19">
    <source>
        <dbReference type="PROSITE" id="PS51496"/>
    </source>
</evidence>
<feature type="DNA-binding region" description="Homeobox" evidence="14">
    <location>
        <begin position="129"/>
        <end position="188"/>
    </location>
</feature>
<dbReference type="GO" id="GO:0005634">
    <property type="term" value="C:nucleus"/>
    <property type="evidence" value="ECO:0007669"/>
    <property type="project" value="UniProtKB-SubCell"/>
</dbReference>
<dbReference type="InterPro" id="IPR017970">
    <property type="entry name" value="Homeobox_CS"/>
</dbReference>
<comment type="subcellular location">
    <subcellularLocation>
        <location evidence="1 14 15">Nucleus</location>
    </subcellularLocation>
</comment>
<comment type="caution">
    <text evidence="20">The sequence shown here is derived from an EMBL/GenBank/DDBJ whole genome shotgun (WGS) entry which is preliminary data.</text>
</comment>
<feature type="region of interest" description="Disordered" evidence="16">
    <location>
        <begin position="241"/>
        <end position="263"/>
    </location>
</feature>
<evidence type="ECO:0000256" key="12">
    <source>
        <dbReference type="ARBA" id="ARBA00030203"/>
    </source>
</evidence>
<evidence type="ECO:0000256" key="7">
    <source>
        <dbReference type="ARBA" id="ARBA00023125"/>
    </source>
</evidence>
<dbReference type="GO" id="GO:0007601">
    <property type="term" value="P:visual perception"/>
    <property type="evidence" value="ECO:0007669"/>
    <property type="project" value="UniProtKB-KW"/>
</dbReference>
<dbReference type="EMBL" id="JAZGQO010000007">
    <property type="protein sequence ID" value="KAK6182844.1"/>
    <property type="molecule type" value="Genomic_DNA"/>
</dbReference>
<dbReference type="Proteomes" id="UP001347796">
    <property type="component" value="Unassembled WGS sequence"/>
</dbReference>
<evidence type="ECO:0000256" key="10">
    <source>
        <dbReference type="ARBA" id="ARBA00023242"/>
    </source>
</evidence>
<evidence type="ECO:0000256" key="8">
    <source>
        <dbReference type="ARBA" id="ARBA00023155"/>
    </source>
</evidence>
<keyword evidence="6" id="KW-0805">Transcription regulation</keyword>
<dbReference type="SUPFAM" id="SSF46689">
    <property type="entry name" value="Homeodomain-like"/>
    <property type="match status" value="1"/>
</dbReference>
<dbReference type="PROSITE" id="PS50803">
    <property type="entry name" value="OAR"/>
    <property type="match status" value="1"/>
</dbReference>
<evidence type="ECO:0000256" key="9">
    <source>
        <dbReference type="ARBA" id="ARBA00023163"/>
    </source>
</evidence>
<dbReference type="PROSITE" id="PS51496">
    <property type="entry name" value="CVC"/>
    <property type="match status" value="1"/>
</dbReference>
<dbReference type="InterPro" id="IPR001356">
    <property type="entry name" value="HD"/>
</dbReference>
<feature type="region of interest" description="Disordered" evidence="16">
    <location>
        <begin position="282"/>
        <end position="320"/>
    </location>
</feature>
<keyword evidence="4" id="KW-0217">Developmental protein</keyword>
<accession>A0AAN8JV63</accession>
<sequence length="320" mass="36294">MEPKKKAAFSIRDLLGIRTQKSGQETRDFGRDFRFGGINSCFPDARAFGPFLPHVGHEHFRGEGFPAYHPWGAPFIDNLNTSGQTILNFNIFSPPGTENSKHDGKERRNITSVLDLQTSTINNKKKKKKRRHRTIFTSYQLDELEKSFKDAHYPDVQTRDMLSIKTGLPEDRIQVWFQNRRAKWRKTEKTWGRSSIMAEYGLYGAMVRHSLPLPETILKSAKEGVLDSTAPWLLSMYRKSVDSSPPLTDDVRDRSDAEGVNQNDFRSESIAALRARAQEYSAKIMPIQDPKEDSATTEQSCSGEISSDKDSVVTVSENTS</sequence>
<evidence type="ECO:0000256" key="5">
    <source>
        <dbReference type="ARBA" id="ARBA00022606"/>
    </source>
</evidence>
<comment type="similarity">
    <text evidence="2">Belongs to the paired homeobox family.</text>
</comment>
<dbReference type="PANTHER" id="PTHR46892">
    <property type="entry name" value="VISUAL SYSTEM HOMEOBOX 2"/>
    <property type="match status" value="1"/>
</dbReference>
<keyword evidence="21" id="KW-1185">Reference proteome</keyword>
<evidence type="ECO:0000256" key="14">
    <source>
        <dbReference type="PROSITE-ProRule" id="PRU00108"/>
    </source>
</evidence>
<protein>
    <recommendedName>
        <fullName evidence="3">Visual system homeobox 2</fullName>
    </recommendedName>
    <alternativeName>
        <fullName evidence="12">Ceh-10 homeodomain-containing homolog</fullName>
    </alternativeName>
    <alternativeName>
        <fullName evidence="13">Homeobox protein CHX10</fullName>
    </alternativeName>
</protein>
<reference evidence="20 21" key="1">
    <citation type="submission" date="2024-01" db="EMBL/GenBank/DDBJ databases">
        <title>The genome of the rayed Mediterranean limpet Patella caerulea (Linnaeus, 1758).</title>
        <authorList>
            <person name="Anh-Thu Weber A."/>
            <person name="Halstead-Nussloch G."/>
        </authorList>
    </citation>
    <scope>NUCLEOTIDE SEQUENCE [LARGE SCALE GENOMIC DNA]</scope>
    <source>
        <strain evidence="20">AATW-2023a</strain>
        <tissue evidence="20">Whole specimen</tissue>
    </source>
</reference>
<dbReference type="FunFam" id="1.10.10.60:FF:000383">
    <property type="entry name" value="box A-binding factor"/>
    <property type="match status" value="1"/>
</dbReference>
<dbReference type="AlphaFoldDB" id="A0AAN8JV63"/>
<evidence type="ECO:0000256" key="3">
    <source>
        <dbReference type="ARBA" id="ARBA00014891"/>
    </source>
</evidence>
<keyword evidence="8 14" id="KW-0371">Homeobox</keyword>
<dbReference type="InterPro" id="IPR003654">
    <property type="entry name" value="OAR_dom"/>
</dbReference>
<evidence type="ECO:0000313" key="20">
    <source>
        <dbReference type="EMBL" id="KAK6182844.1"/>
    </source>
</evidence>
<evidence type="ECO:0000256" key="6">
    <source>
        <dbReference type="ARBA" id="ARBA00023015"/>
    </source>
</evidence>
<feature type="domain" description="CVC" evidence="19">
    <location>
        <begin position="189"/>
        <end position="242"/>
    </location>
</feature>
<feature type="domain" description="OAR" evidence="18">
    <location>
        <begin position="268"/>
        <end position="281"/>
    </location>
</feature>
<keyword evidence="7 14" id="KW-0238">DNA-binding</keyword>
<dbReference type="Pfam" id="PF03826">
    <property type="entry name" value="OAR"/>
    <property type="match status" value="1"/>
</dbReference>
<dbReference type="Pfam" id="PF00046">
    <property type="entry name" value="Homeodomain"/>
    <property type="match status" value="1"/>
</dbReference>
<evidence type="ECO:0000256" key="13">
    <source>
        <dbReference type="ARBA" id="ARBA00031274"/>
    </source>
</evidence>
<feature type="domain" description="Homeobox" evidence="17">
    <location>
        <begin position="127"/>
        <end position="187"/>
    </location>
</feature>
<dbReference type="GO" id="GO:1990837">
    <property type="term" value="F:sequence-specific double-stranded DNA binding"/>
    <property type="evidence" value="ECO:0007669"/>
    <property type="project" value="TreeGrafter"/>
</dbReference>
<keyword evidence="5" id="KW-0716">Sensory transduction</keyword>